<evidence type="ECO:0000256" key="3">
    <source>
        <dbReference type="ARBA" id="ARBA00023125"/>
    </source>
</evidence>
<keyword evidence="7" id="KW-1185">Reference proteome</keyword>
<dbReference type="SUPFAM" id="SSF46785">
    <property type="entry name" value="Winged helix' DNA-binding domain"/>
    <property type="match status" value="1"/>
</dbReference>
<dbReference type="InterPro" id="IPR036388">
    <property type="entry name" value="WH-like_DNA-bd_sf"/>
</dbReference>
<comment type="similarity">
    <text evidence="1">Belongs to the LysR transcriptional regulatory family.</text>
</comment>
<keyword evidence="4" id="KW-0804">Transcription</keyword>
<dbReference type="PROSITE" id="PS50931">
    <property type="entry name" value="HTH_LYSR"/>
    <property type="match status" value="1"/>
</dbReference>
<dbReference type="RefSeq" id="WP_204664192.1">
    <property type="nucleotide sequence ID" value="NZ_JAFBDT010000012.1"/>
</dbReference>
<comment type="caution">
    <text evidence="6">The sequence shown here is derived from an EMBL/GenBank/DDBJ whole genome shotgun (WGS) entry which is preliminary data.</text>
</comment>
<dbReference type="Pfam" id="PF00126">
    <property type="entry name" value="HTH_1"/>
    <property type="match status" value="1"/>
</dbReference>
<evidence type="ECO:0000313" key="6">
    <source>
        <dbReference type="EMBL" id="MBM7562105.1"/>
    </source>
</evidence>
<dbReference type="PANTHER" id="PTHR30126">
    <property type="entry name" value="HTH-TYPE TRANSCRIPTIONAL REGULATOR"/>
    <property type="match status" value="1"/>
</dbReference>
<name>A0ABS2MRV1_9FIRM</name>
<dbReference type="PRINTS" id="PR00039">
    <property type="entry name" value="HTHLYSR"/>
</dbReference>
<dbReference type="InterPro" id="IPR036390">
    <property type="entry name" value="WH_DNA-bd_sf"/>
</dbReference>
<dbReference type="InterPro" id="IPR005119">
    <property type="entry name" value="LysR_subst-bd"/>
</dbReference>
<dbReference type="SUPFAM" id="SSF53850">
    <property type="entry name" value="Periplasmic binding protein-like II"/>
    <property type="match status" value="1"/>
</dbReference>
<organism evidence="6 7">
    <name type="scientific">Fusibacter tunisiensis</name>
    <dbReference type="NCBI Taxonomy" id="1008308"/>
    <lineage>
        <taxon>Bacteria</taxon>
        <taxon>Bacillati</taxon>
        <taxon>Bacillota</taxon>
        <taxon>Clostridia</taxon>
        <taxon>Eubacteriales</taxon>
        <taxon>Eubacteriales Family XII. Incertae Sedis</taxon>
        <taxon>Fusibacter</taxon>
    </lineage>
</organism>
<sequence>MNLTALEYFREVVEAKSISKVAMNKHISQSALSQNIQKLEDEIGHQLLERSNKGVDPTEAGRILFTYSGTMLRIYKKMQEELESLTHSTEHIRINGYLSLVDYSLPCVLYKIKKKFPKYTFEMHAKGNADSITDLINELTDMCFVTEEPCDNRLDYEKIGKERIVLVANYSARIPDVLDVKDLARHEMVLLDDNSLTISNFLKHELKKINMKMDDLPIMFKVDSIPAAKSSVSNNLGICFLPYMSVKKELYEKRFKMIEIEHINLDYDIYLVTRNRNERDKPTTDVFHYFVDNGEKDFC</sequence>
<evidence type="ECO:0000256" key="1">
    <source>
        <dbReference type="ARBA" id="ARBA00009437"/>
    </source>
</evidence>
<keyword evidence="3 6" id="KW-0238">DNA-binding</keyword>
<dbReference type="InterPro" id="IPR000847">
    <property type="entry name" value="LysR_HTH_N"/>
</dbReference>
<reference evidence="6 7" key="1">
    <citation type="submission" date="2021-01" db="EMBL/GenBank/DDBJ databases">
        <title>Genomic Encyclopedia of Type Strains, Phase IV (KMG-IV): sequencing the most valuable type-strain genomes for metagenomic binning, comparative biology and taxonomic classification.</title>
        <authorList>
            <person name="Goeker M."/>
        </authorList>
    </citation>
    <scope>NUCLEOTIDE SEQUENCE [LARGE SCALE GENOMIC DNA]</scope>
    <source>
        <strain evidence="6 7">DSM 24436</strain>
    </source>
</reference>
<dbReference type="Gene3D" id="1.10.10.10">
    <property type="entry name" value="Winged helix-like DNA-binding domain superfamily/Winged helix DNA-binding domain"/>
    <property type="match status" value="1"/>
</dbReference>
<evidence type="ECO:0000259" key="5">
    <source>
        <dbReference type="PROSITE" id="PS50931"/>
    </source>
</evidence>
<dbReference type="Gene3D" id="3.40.190.10">
    <property type="entry name" value="Periplasmic binding protein-like II"/>
    <property type="match status" value="2"/>
</dbReference>
<accession>A0ABS2MRV1</accession>
<protein>
    <submittedName>
        <fullName evidence="6">DNA-binding transcriptional LysR family regulator</fullName>
    </submittedName>
</protein>
<dbReference type="GO" id="GO:0003677">
    <property type="term" value="F:DNA binding"/>
    <property type="evidence" value="ECO:0007669"/>
    <property type="project" value="UniProtKB-KW"/>
</dbReference>
<dbReference type="PANTHER" id="PTHR30126:SF64">
    <property type="entry name" value="HTH-TYPE TRANSCRIPTIONAL REGULATOR CITR"/>
    <property type="match status" value="1"/>
</dbReference>
<dbReference type="Proteomes" id="UP000767854">
    <property type="component" value="Unassembled WGS sequence"/>
</dbReference>
<evidence type="ECO:0000256" key="2">
    <source>
        <dbReference type="ARBA" id="ARBA00023015"/>
    </source>
</evidence>
<gene>
    <name evidence="6" type="ORF">JOC49_001648</name>
</gene>
<proteinExistence type="inferred from homology"/>
<feature type="domain" description="HTH lysR-type" evidence="5">
    <location>
        <begin position="1"/>
        <end position="58"/>
    </location>
</feature>
<dbReference type="Pfam" id="PF03466">
    <property type="entry name" value="LysR_substrate"/>
    <property type="match status" value="1"/>
</dbReference>
<evidence type="ECO:0000313" key="7">
    <source>
        <dbReference type="Proteomes" id="UP000767854"/>
    </source>
</evidence>
<evidence type="ECO:0000256" key="4">
    <source>
        <dbReference type="ARBA" id="ARBA00023163"/>
    </source>
</evidence>
<dbReference type="EMBL" id="JAFBDT010000012">
    <property type="protein sequence ID" value="MBM7562105.1"/>
    <property type="molecule type" value="Genomic_DNA"/>
</dbReference>
<keyword evidence="2" id="KW-0805">Transcription regulation</keyword>